<accession>A0A2N9F0L9</accession>
<protein>
    <submittedName>
        <fullName evidence="1">Uncharacterized protein</fullName>
    </submittedName>
</protein>
<sequence>MRSLAPDLAWVVAGVEEVMGWGLPEWMRGHGLGAEDAWIAGLRFGFGVAGMICELYGG</sequence>
<dbReference type="AlphaFoldDB" id="A0A2N9F0L9"/>
<reference evidence="1" key="1">
    <citation type="submission" date="2018-02" db="EMBL/GenBank/DDBJ databases">
        <authorList>
            <person name="Cohen D.B."/>
            <person name="Kent A.D."/>
        </authorList>
    </citation>
    <scope>NUCLEOTIDE SEQUENCE</scope>
</reference>
<name>A0A2N9F0L9_FAGSY</name>
<gene>
    <name evidence="1" type="ORF">FSB_LOCUS8534</name>
</gene>
<dbReference type="EMBL" id="OIVN01000462">
    <property type="protein sequence ID" value="SPC80652.1"/>
    <property type="molecule type" value="Genomic_DNA"/>
</dbReference>
<organism evidence="1">
    <name type="scientific">Fagus sylvatica</name>
    <name type="common">Beechnut</name>
    <dbReference type="NCBI Taxonomy" id="28930"/>
    <lineage>
        <taxon>Eukaryota</taxon>
        <taxon>Viridiplantae</taxon>
        <taxon>Streptophyta</taxon>
        <taxon>Embryophyta</taxon>
        <taxon>Tracheophyta</taxon>
        <taxon>Spermatophyta</taxon>
        <taxon>Magnoliopsida</taxon>
        <taxon>eudicotyledons</taxon>
        <taxon>Gunneridae</taxon>
        <taxon>Pentapetalae</taxon>
        <taxon>rosids</taxon>
        <taxon>fabids</taxon>
        <taxon>Fagales</taxon>
        <taxon>Fagaceae</taxon>
        <taxon>Fagus</taxon>
    </lineage>
</organism>
<proteinExistence type="predicted"/>
<evidence type="ECO:0000313" key="1">
    <source>
        <dbReference type="EMBL" id="SPC80652.1"/>
    </source>
</evidence>